<keyword evidence="1" id="KW-0732">Signal</keyword>
<evidence type="ECO:0008006" key="4">
    <source>
        <dbReference type="Google" id="ProtNLM"/>
    </source>
</evidence>
<accession>A0A845HQB5</accession>
<name>A0A845HQB5_9BURK</name>
<protein>
    <recommendedName>
        <fullName evidence="4">Lipoprotein</fullName>
    </recommendedName>
</protein>
<dbReference type="PROSITE" id="PS51257">
    <property type="entry name" value="PROKAR_LIPOPROTEIN"/>
    <property type="match status" value="1"/>
</dbReference>
<feature type="signal peptide" evidence="1">
    <location>
        <begin position="1"/>
        <end position="19"/>
    </location>
</feature>
<evidence type="ECO:0000313" key="3">
    <source>
        <dbReference type="Proteomes" id="UP000484875"/>
    </source>
</evidence>
<gene>
    <name evidence="2" type="ORF">GTP81_17900</name>
</gene>
<sequence length="468" mass="52698">MTKMTLARPAKLLGPAMLAASLLTGCFSTMHYKPEGKYAKTLFDDEDVTKAVPHGEFTKLTVRYLGGGSYMTSGVVISERLIYRDKIVIKEARQLEPWSELDTPAFFAEVYEDYYWRDFLIHEVDGKPVVERIEQGTPGRDDTQRVATRGFNFGYPLRQGVRYFPRAMTPGFLLSVFPMKVSVLPQPVDLLKRLAANQLAAVSPDEKSFAYVDDMDAPSFVMVVDENGERRDPIPIPRVELASRPESDVNPYDRVRTWFNATYKWQRDSNGKWAAEPLAPVAPPAANPAEEIFLSERTGYRSCFTAADAHCLSNWHQASTDEVVKAVPYDPAQPMVYAPSIPMQAFGANIKLLAYETSSGIYSGYTLYFDSPPAQVMAEYAKRLESRRIPYVRSDQCTHKQWWPDCDDLIKSKLNIGPSNNYRLRDLVIDAARGPATVFILPDMLVSLLTTKEGGTVMRTAYRGKLPH</sequence>
<evidence type="ECO:0000313" key="2">
    <source>
        <dbReference type="EMBL" id="MYN18626.1"/>
    </source>
</evidence>
<keyword evidence="3" id="KW-1185">Reference proteome</keyword>
<reference evidence="2 3" key="1">
    <citation type="submission" date="2019-12" db="EMBL/GenBank/DDBJ databases">
        <title>Novel species isolated from a subtropical stream in China.</title>
        <authorList>
            <person name="Lu H."/>
        </authorList>
    </citation>
    <scope>NUCLEOTIDE SEQUENCE [LARGE SCALE GENOMIC DNA]</scope>
    <source>
        <strain evidence="2 3">FT107W</strain>
    </source>
</reference>
<organism evidence="2 3">
    <name type="scientific">Duganella vulcania</name>
    <dbReference type="NCBI Taxonomy" id="2692166"/>
    <lineage>
        <taxon>Bacteria</taxon>
        <taxon>Pseudomonadati</taxon>
        <taxon>Pseudomonadota</taxon>
        <taxon>Betaproteobacteria</taxon>
        <taxon>Burkholderiales</taxon>
        <taxon>Oxalobacteraceae</taxon>
        <taxon>Telluria group</taxon>
        <taxon>Duganella</taxon>
    </lineage>
</organism>
<proteinExistence type="predicted"/>
<evidence type="ECO:0000256" key="1">
    <source>
        <dbReference type="SAM" id="SignalP"/>
    </source>
</evidence>
<feature type="chain" id="PRO_5032988037" description="Lipoprotein" evidence="1">
    <location>
        <begin position="20"/>
        <end position="468"/>
    </location>
</feature>
<dbReference type="EMBL" id="WWCV01000032">
    <property type="protein sequence ID" value="MYN18626.1"/>
    <property type="molecule type" value="Genomic_DNA"/>
</dbReference>
<dbReference type="Proteomes" id="UP000484875">
    <property type="component" value="Unassembled WGS sequence"/>
</dbReference>
<comment type="caution">
    <text evidence="2">The sequence shown here is derived from an EMBL/GenBank/DDBJ whole genome shotgun (WGS) entry which is preliminary data.</text>
</comment>
<dbReference type="AlphaFoldDB" id="A0A845HQB5"/>
<dbReference type="RefSeq" id="WP_161091160.1">
    <property type="nucleotide sequence ID" value="NZ_WWCV01000032.1"/>
</dbReference>